<evidence type="ECO:0000313" key="3">
    <source>
        <dbReference type="Proteomes" id="UP000678393"/>
    </source>
</evidence>
<dbReference type="Gene3D" id="3.40.50.410">
    <property type="entry name" value="von Willebrand factor, type A domain"/>
    <property type="match status" value="1"/>
</dbReference>
<sequence>MPVASSFPLPSGSLEVVFSFDTTGSMCSWLDELRGRIQDLIQRLQADIPGIKMAVFAHGDYCDAHIYVTKWTDLSNNIVELCEFVKNAEQTGGGDSPECYELVLRQVRTELSWTPGSRRVLVLIGDDNPHEPGYILNKDKIDWRVEVKALAQEGVTIYGVQCGRNTYADKFYQAISLATGGKHLRLEDLGSLFDTLMAVCYRESQDTAMLANYEKEVRARRVGGALAADIYAIFASLRDDSVDSSAPLPVKPIYTLPLSVKPGFTPPLSVNPVTTAPLSVNPATKLSVKRSTATTRQGSISAKAKACLNKFKASNLPRLKRENVPENNFSLRSLSWSPWKLTMVSDDYLPKVNTDKWEKRIGRPGYRLQMLSSSKFSVKGSKRLALFEVAVQGSGAHKKRYVVFSAFSSLSLDTNSWERHLLRAARSQVDFVLKAGGCVYVRFWCENKQPLSESLRKYIRRYDYAWKTVRRMTSHPRDVVKGDFIISTSAL</sequence>
<dbReference type="OrthoDB" id="20889at2759"/>
<dbReference type="AlphaFoldDB" id="A0A8S3YP32"/>
<feature type="domain" description="VWFA" evidence="1">
    <location>
        <begin position="15"/>
        <end position="199"/>
    </location>
</feature>
<dbReference type="CDD" id="cd00198">
    <property type="entry name" value="vWFA"/>
    <property type="match status" value="1"/>
</dbReference>
<organism evidence="2 3">
    <name type="scientific">Candidula unifasciata</name>
    <dbReference type="NCBI Taxonomy" id="100452"/>
    <lineage>
        <taxon>Eukaryota</taxon>
        <taxon>Metazoa</taxon>
        <taxon>Spiralia</taxon>
        <taxon>Lophotrochozoa</taxon>
        <taxon>Mollusca</taxon>
        <taxon>Gastropoda</taxon>
        <taxon>Heterobranchia</taxon>
        <taxon>Euthyneura</taxon>
        <taxon>Panpulmonata</taxon>
        <taxon>Eupulmonata</taxon>
        <taxon>Stylommatophora</taxon>
        <taxon>Helicina</taxon>
        <taxon>Helicoidea</taxon>
        <taxon>Geomitridae</taxon>
        <taxon>Candidula</taxon>
    </lineage>
</organism>
<dbReference type="InterPro" id="IPR036465">
    <property type="entry name" value="vWFA_dom_sf"/>
</dbReference>
<reference evidence="2" key="1">
    <citation type="submission" date="2021-04" db="EMBL/GenBank/DDBJ databases">
        <authorList>
            <consortium name="Molecular Ecology Group"/>
        </authorList>
    </citation>
    <scope>NUCLEOTIDE SEQUENCE</scope>
</reference>
<dbReference type="SMART" id="SM00327">
    <property type="entry name" value="VWA"/>
    <property type="match status" value="1"/>
</dbReference>
<dbReference type="PROSITE" id="PS50234">
    <property type="entry name" value="VWFA"/>
    <property type="match status" value="1"/>
</dbReference>
<gene>
    <name evidence="2" type="ORF">CUNI_LOCUS4515</name>
</gene>
<dbReference type="PANTHER" id="PTHR47824:SF3">
    <property type="entry name" value="UBIQUITIN-LIKE DOMAIN-CONTAINING PROTEIN"/>
    <property type="match status" value="1"/>
</dbReference>
<keyword evidence="3" id="KW-1185">Reference proteome</keyword>
<evidence type="ECO:0000313" key="2">
    <source>
        <dbReference type="EMBL" id="CAG5118957.1"/>
    </source>
</evidence>
<proteinExistence type="predicted"/>
<comment type="caution">
    <text evidence="2">The sequence shown here is derived from an EMBL/GenBank/DDBJ whole genome shotgun (WGS) entry which is preliminary data.</text>
</comment>
<dbReference type="SUPFAM" id="SSF53300">
    <property type="entry name" value="vWA-like"/>
    <property type="match status" value="1"/>
</dbReference>
<evidence type="ECO:0000259" key="1">
    <source>
        <dbReference type="PROSITE" id="PS50234"/>
    </source>
</evidence>
<dbReference type="PANTHER" id="PTHR47824">
    <property type="entry name" value="UBIQUITIN-LIKE DOMAIN-CONTAINING PROTEIN"/>
    <property type="match status" value="1"/>
</dbReference>
<name>A0A8S3YP32_9EUPU</name>
<dbReference type="EMBL" id="CAJHNH020000635">
    <property type="protein sequence ID" value="CAG5118957.1"/>
    <property type="molecule type" value="Genomic_DNA"/>
</dbReference>
<dbReference type="Proteomes" id="UP000678393">
    <property type="component" value="Unassembled WGS sequence"/>
</dbReference>
<dbReference type="InterPro" id="IPR002035">
    <property type="entry name" value="VWF_A"/>
</dbReference>
<protein>
    <recommendedName>
        <fullName evidence="1">VWFA domain-containing protein</fullName>
    </recommendedName>
</protein>
<accession>A0A8S3YP32</accession>